<keyword evidence="1" id="KW-1133">Transmembrane helix</keyword>
<reference evidence="2 3" key="1">
    <citation type="submission" date="2017-11" db="EMBL/GenBank/DDBJ databases">
        <title>Draft Genome Sequence of Lactobacillus curieae NBRC 111893 isolated from Koso, a Japanese sugar-Vegetable Fermented Beverage.</title>
        <authorList>
            <person name="Chiou T.Y."/>
            <person name="Oshima K."/>
            <person name="Suda W."/>
            <person name="Hattori M."/>
            <person name="Takahashi T."/>
        </authorList>
    </citation>
    <scope>NUCLEOTIDE SEQUENCE [LARGE SCALE GENOMIC DNA]</scope>
    <source>
        <strain evidence="2 3">NBRC111893</strain>
    </source>
</reference>
<keyword evidence="1" id="KW-0472">Membrane</keyword>
<evidence type="ECO:0000256" key="1">
    <source>
        <dbReference type="SAM" id="Phobius"/>
    </source>
</evidence>
<organism evidence="2 3">
    <name type="scientific">Lentilactobacillus kosonis</name>
    <dbReference type="NCBI Taxonomy" id="2810561"/>
    <lineage>
        <taxon>Bacteria</taxon>
        <taxon>Bacillati</taxon>
        <taxon>Bacillota</taxon>
        <taxon>Bacilli</taxon>
        <taxon>Lactobacillales</taxon>
        <taxon>Lactobacillaceae</taxon>
        <taxon>Lentilactobacillus</taxon>
    </lineage>
</organism>
<dbReference type="AlphaFoldDB" id="A0A401FND7"/>
<dbReference type="Proteomes" id="UP000286974">
    <property type="component" value="Unassembled WGS sequence"/>
</dbReference>
<keyword evidence="3" id="KW-1185">Reference proteome</keyword>
<protein>
    <submittedName>
        <fullName evidence="2">Uncharacterized protein</fullName>
    </submittedName>
</protein>
<comment type="caution">
    <text evidence="2">The sequence shown here is derived from an EMBL/GenBank/DDBJ whole genome shotgun (WGS) entry which is preliminary data.</text>
</comment>
<sequence length="52" mass="5632">MGTALITKDVGNAFLLVVGISGIIATFFSPGFFLNTATFNFFKMHQKSSTKN</sequence>
<keyword evidence="1" id="KW-0812">Transmembrane</keyword>
<dbReference type="EMBL" id="BEXA01000004">
    <property type="protein sequence ID" value="GAY73874.1"/>
    <property type="molecule type" value="Genomic_DNA"/>
</dbReference>
<evidence type="ECO:0000313" key="2">
    <source>
        <dbReference type="EMBL" id="GAY73874.1"/>
    </source>
</evidence>
<gene>
    <name evidence="2" type="ORF">NBRC111893_2020</name>
</gene>
<evidence type="ECO:0000313" key="3">
    <source>
        <dbReference type="Proteomes" id="UP000286974"/>
    </source>
</evidence>
<proteinExistence type="predicted"/>
<feature type="transmembrane region" description="Helical" evidence="1">
    <location>
        <begin position="13"/>
        <end position="42"/>
    </location>
</feature>
<name>A0A401FND7_9LACO</name>
<accession>A0A401FND7</accession>